<organism evidence="2">
    <name type="scientific">Cacopsylla melanoneura</name>
    <dbReference type="NCBI Taxonomy" id="428564"/>
    <lineage>
        <taxon>Eukaryota</taxon>
        <taxon>Metazoa</taxon>
        <taxon>Ecdysozoa</taxon>
        <taxon>Arthropoda</taxon>
        <taxon>Hexapoda</taxon>
        <taxon>Insecta</taxon>
        <taxon>Pterygota</taxon>
        <taxon>Neoptera</taxon>
        <taxon>Paraneoptera</taxon>
        <taxon>Hemiptera</taxon>
        <taxon>Sternorrhyncha</taxon>
        <taxon>Psylloidea</taxon>
        <taxon>Psyllidae</taxon>
        <taxon>Psyllinae</taxon>
        <taxon>Cacopsylla</taxon>
    </lineage>
</organism>
<evidence type="ECO:0000313" key="2">
    <source>
        <dbReference type="EMBL" id="CAG6669513.1"/>
    </source>
</evidence>
<dbReference type="EMBL" id="HBUF01671074">
    <property type="protein sequence ID" value="CAG6790470.1"/>
    <property type="molecule type" value="Transcribed_RNA"/>
</dbReference>
<reference evidence="2" key="1">
    <citation type="submission" date="2021-05" db="EMBL/GenBank/DDBJ databases">
        <authorList>
            <person name="Alioto T."/>
            <person name="Alioto T."/>
            <person name="Gomez Garrido J."/>
        </authorList>
    </citation>
    <scope>NUCLEOTIDE SEQUENCE</scope>
</reference>
<dbReference type="EMBL" id="HBUF01057056">
    <property type="protein sequence ID" value="CAG6624379.1"/>
    <property type="molecule type" value="Transcribed_RNA"/>
</dbReference>
<dbReference type="EMBL" id="HBUF01349314">
    <property type="protein sequence ID" value="CAG6712437.1"/>
    <property type="molecule type" value="Transcribed_RNA"/>
</dbReference>
<feature type="chain" id="PRO_5036262409" description="Secreted protein" evidence="1">
    <location>
        <begin position="19"/>
        <end position="125"/>
    </location>
</feature>
<dbReference type="EMBL" id="HBUF01221262">
    <property type="protein sequence ID" value="CAG6669513.1"/>
    <property type="molecule type" value="Transcribed_RNA"/>
</dbReference>
<dbReference type="EMBL" id="HBUF01349312">
    <property type="protein sequence ID" value="CAG6712433.1"/>
    <property type="molecule type" value="Transcribed_RNA"/>
</dbReference>
<dbReference type="EMBL" id="HBUF01221263">
    <property type="protein sequence ID" value="CAG6669515.1"/>
    <property type="molecule type" value="Transcribed_RNA"/>
</dbReference>
<name>A0A8D8WSF9_9HEMI</name>
<evidence type="ECO:0008006" key="3">
    <source>
        <dbReference type="Google" id="ProtNLM"/>
    </source>
</evidence>
<protein>
    <recommendedName>
        <fullName evidence="3">Secreted protein</fullName>
    </recommendedName>
</protein>
<dbReference type="EMBL" id="HBUF01349313">
    <property type="protein sequence ID" value="CAG6712435.1"/>
    <property type="molecule type" value="Transcribed_RNA"/>
</dbReference>
<dbReference type="EMBL" id="HBUF01221264">
    <property type="protein sequence ID" value="CAG6669517.1"/>
    <property type="molecule type" value="Transcribed_RNA"/>
</dbReference>
<evidence type="ECO:0000256" key="1">
    <source>
        <dbReference type="SAM" id="SignalP"/>
    </source>
</evidence>
<dbReference type="EMBL" id="HBUF01057057">
    <property type="protein sequence ID" value="CAG6624381.1"/>
    <property type="molecule type" value="Transcribed_RNA"/>
</dbReference>
<sequence>MFCLYCPFHFLFSSLCRPDLVAHSRVCSVWRTSCKTLTLNYPHGLQLALVMCSQALTSCSPVSSFCWFSTIIIMCAPRIGKWCRFSRSSLFWRDKTNSFYWIDSVRTLNNNKTNRKQPWHDLSTN</sequence>
<feature type="signal peptide" evidence="1">
    <location>
        <begin position="1"/>
        <end position="18"/>
    </location>
</feature>
<accession>A0A8D8WSF9</accession>
<dbReference type="AlphaFoldDB" id="A0A8D8WSF9"/>
<proteinExistence type="predicted"/>
<keyword evidence="1" id="KW-0732">Signal</keyword>
<dbReference type="EMBL" id="HBUF01671075">
    <property type="protein sequence ID" value="CAG6790472.1"/>
    <property type="molecule type" value="Transcribed_RNA"/>
</dbReference>